<evidence type="ECO:0000313" key="3">
    <source>
        <dbReference type="Proteomes" id="UP001316803"/>
    </source>
</evidence>
<dbReference type="Proteomes" id="UP001316803">
    <property type="component" value="Unassembled WGS sequence"/>
</dbReference>
<evidence type="ECO:0000313" key="2">
    <source>
        <dbReference type="EMBL" id="KAK5948613.1"/>
    </source>
</evidence>
<dbReference type="InterPro" id="IPR019410">
    <property type="entry name" value="Methyltransf_16"/>
</dbReference>
<proteinExistence type="predicted"/>
<organism evidence="2 3">
    <name type="scientific">Knufia fluminis</name>
    <dbReference type="NCBI Taxonomy" id="191047"/>
    <lineage>
        <taxon>Eukaryota</taxon>
        <taxon>Fungi</taxon>
        <taxon>Dikarya</taxon>
        <taxon>Ascomycota</taxon>
        <taxon>Pezizomycotina</taxon>
        <taxon>Eurotiomycetes</taxon>
        <taxon>Chaetothyriomycetidae</taxon>
        <taxon>Chaetothyriales</taxon>
        <taxon>Trichomeriaceae</taxon>
        <taxon>Knufia</taxon>
    </lineage>
</organism>
<protein>
    <submittedName>
        <fullName evidence="2">Protein-lysine N-methyltransferase rrg1</fullName>
    </submittedName>
</protein>
<feature type="region of interest" description="Disordered" evidence="1">
    <location>
        <begin position="26"/>
        <end position="48"/>
    </location>
</feature>
<dbReference type="AlphaFoldDB" id="A0AAN8END8"/>
<dbReference type="SUPFAM" id="SSF53335">
    <property type="entry name" value="S-adenosyl-L-methionine-dependent methyltransferases"/>
    <property type="match status" value="1"/>
</dbReference>
<keyword evidence="3" id="KW-1185">Reference proteome</keyword>
<dbReference type="Pfam" id="PF10294">
    <property type="entry name" value="Methyltransf_16"/>
    <property type="match status" value="1"/>
</dbReference>
<dbReference type="InterPro" id="IPR029063">
    <property type="entry name" value="SAM-dependent_MTases_sf"/>
</dbReference>
<dbReference type="Gene3D" id="3.40.50.150">
    <property type="entry name" value="Vaccinia Virus protein VP39"/>
    <property type="match status" value="1"/>
</dbReference>
<sequence>MAPAGKEEEEDEVPVEMLYDLLHKPTSTFDDDLSQRDRDTSRTSQVESSGVPRYLTSIISSSLKWLAEDEQERVWEVASRCLSERAGRSAAPPMTRSFRINDVLSLNLHEPSLTEDSLGLKTWTSSLLLSRRLAALSKHLPSGSPRILELGSGTGLVGLAAASVWQSNISEVMLTDLPEIVPNLQKNIELNEHLLPDGNPRVHSRILDWTDISDVPNNVDQAYPLILAADPIYSPEHPRLLVDTVRRWLKSAPNSRFIIELPRRDAYAKERQDLKQRLEAFMDVIEEGKEVGYDDWETADGRPAEVECWWSVWQLKGAG</sequence>
<evidence type="ECO:0000256" key="1">
    <source>
        <dbReference type="SAM" id="MobiDB-lite"/>
    </source>
</evidence>
<dbReference type="PANTHER" id="PTHR14614:SF156">
    <property type="entry name" value="PROTEIN-LYSINE N-METHYLTRANSFERASE EFM2"/>
    <property type="match status" value="1"/>
</dbReference>
<reference evidence="2 3" key="1">
    <citation type="submission" date="2022-12" db="EMBL/GenBank/DDBJ databases">
        <title>Genomic features and morphological characterization of a novel Knufia sp. strain isolated from spacecraft assembly facility.</title>
        <authorList>
            <person name="Teixeira M."/>
            <person name="Chander A.M."/>
            <person name="Stajich J.E."/>
            <person name="Venkateswaran K."/>
        </authorList>
    </citation>
    <scope>NUCLEOTIDE SEQUENCE [LARGE SCALE GENOMIC DNA]</scope>
    <source>
        <strain evidence="2 3">FJI-L2-BK-P2</strain>
    </source>
</reference>
<comment type="caution">
    <text evidence="2">The sequence shown here is derived from an EMBL/GenBank/DDBJ whole genome shotgun (WGS) entry which is preliminary data.</text>
</comment>
<gene>
    <name evidence="2" type="primary">rrg1</name>
    <name evidence="2" type="ORF">OHC33_010372</name>
</gene>
<dbReference type="PANTHER" id="PTHR14614">
    <property type="entry name" value="HEPATOCELLULAR CARCINOMA-ASSOCIATED ANTIGEN"/>
    <property type="match status" value="1"/>
</dbReference>
<name>A0AAN8END8_9EURO</name>
<dbReference type="EMBL" id="JAKLMC020000045">
    <property type="protein sequence ID" value="KAK5948613.1"/>
    <property type="molecule type" value="Genomic_DNA"/>
</dbReference>
<dbReference type="CDD" id="cd02440">
    <property type="entry name" value="AdoMet_MTases"/>
    <property type="match status" value="1"/>
</dbReference>
<dbReference type="GO" id="GO:0005829">
    <property type="term" value="C:cytosol"/>
    <property type="evidence" value="ECO:0007669"/>
    <property type="project" value="TreeGrafter"/>
</dbReference>
<accession>A0AAN8END8</accession>
<dbReference type="GO" id="GO:0008757">
    <property type="term" value="F:S-adenosylmethionine-dependent methyltransferase activity"/>
    <property type="evidence" value="ECO:0007669"/>
    <property type="project" value="UniProtKB-ARBA"/>
</dbReference>